<dbReference type="Gene3D" id="3.40.1190.20">
    <property type="match status" value="1"/>
</dbReference>
<dbReference type="AlphaFoldDB" id="A0A814F8J2"/>
<keyword evidence="9" id="KW-0418">Kinase</keyword>
<dbReference type="InterPro" id="IPR013749">
    <property type="entry name" value="PM/HMP-P_kinase-1"/>
</dbReference>
<sequence length="315" mass="35495">MSNKSHRIPRALSIQSHVVYGYVGNKCAAFILQLYGFDVDLINSVNFSNHTGYKTVKGSRLSVDELRNIFQGLLTNNLLEYDYILTGYMGSGELLHVVAEYIQLIKSKFPHVKYVCDPVIGDNNKLYVDRTCIDVYKNEILPLADIITPNDFEVELLIDKQLIGIQNDNQDDIIWQSLRCLHNMGPSHIIISSLSADKIGGNRNMLQLRASSKLADNQYQTFRIDFPRLESSFTGTGDSFSALILAWFHKENNLICACEKAISIIHQILLKTLELAKPISIHNTCGNELCLVESKTIIESAKTIFYAVLNEKCNS</sequence>
<evidence type="ECO:0000256" key="4">
    <source>
        <dbReference type="ARBA" id="ARBA00008805"/>
    </source>
</evidence>
<comment type="pathway">
    <text evidence="3">Cofactor metabolism; pyridoxal 5'-phosphate salvage; pyridoxal 5'-phosphate from pyridoxal: step 1/1.</text>
</comment>
<evidence type="ECO:0000256" key="2">
    <source>
        <dbReference type="ARBA" id="ARBA00004835"/>
    </source>
</evidence>
<proteinExistence type="inferred from homology"/>
<evidence type="ECO:0000256" key="5">
    <source>
        <dbReference type="ARBA" id="ARBA00012104"/>
    </source>
</evidence>
<dbReference type="EC" id="2.7.1.35" evidence="5"/>
<comment type="pathway">
    <text evidence="1">Cofactor metabolism; pyridoxal 5'-phosphate salvage; pyridoxamine 5'-phosphate from pyridoxamine: step 1/1.</text>
</comment>
<protein>
    <recommendedName>
        <fullName evidence="6">Pyridoxal kinase</fullName>
        <ecNumber evidence="5">2.7.1.35</ecNumber>
    </recommendedName>
    <alternativeName>
        <fullName evidence="11">Pyridoxine kinase</fullName>
    </alternativeName>
</protein>
<dbReference type="GO" id="GO:0008478">
    <property type="term" value="F:pyridoxal kinase activity"/>
    <property type="evidence" value="ECO:0007669"/>
    <property type="project" value="UniProtKB-EC"/>
</dbReference>
<comment type="catalytic activity">
    <reaction evidence="14">
        <text>pyridoxine + ATP = pyridoxine 5'-phosphate + ADP + H(+)</text>
        <dbReference type="Rhea" id="RHEA:25108"/>
        <dbReference type="ChEBI" id="CHEBI:15378"/>
        <dbReference type="ChEBI" id="CHEBI:16709"/>
        <dbReference type="ChEBI" id="CHEBI:30616"/>
        <dbReference type="ChEBI" id="CHEBI:58589"/>
        <dbReference type="ChEBI" id="CHEBI:456216"/>
        <dbReference type="EC" id="2.7.1.35"/>
    </reaction>
    <physiologicalReaction direction="left-to-right" evidence="14">
        <dbReference type="Rhea" id="RHEA:25109"/>
    </physiologicalReaction>
</comment>
<dbReference type="NCBIfam" id="TIGR00687">
    <property type="entry name" value="pyridox_kin"/>
    <property type="match status" value="1"/>
</dbReference>
<evidence type="ECO:0000256" key="10">
    <source>
        <dbReference type="ARBA" id="ARBA00022840"/>
    </source>
</evidence>
<dbReference type="EMBL" id="CAJNOT010000424">
    <property type="protein sequence ID" value="CAF0977284.1"/>
    <property type="molecule type" value="Genomic_DNA"/>
</dbReference>
<evidence type="ECO:0000256" key="6">
    <source>
        <dbReference type="ARBA" id="ARBA00018134"/>
    </source>
</evidence>
<evidence type="ECO:0000256" key="1">
    <source>
        <dbReference type="ARBA" id="ARBA00004750"/>
    </source>
</evidence>
<keyword evidence="10" id="KW-0067">ATP-binding</keyword>
<dbReference type="CDD" id="cd01173">
    <property type="entry name" value="pyridoxal_pyridoxamine_kinase"/>
    <property type="match status" value="1"/>
</dbReference>
<evidence type="ECO:0000256" key="11">
    <source>
        <dbReference type="ARBA" id="ARBA00032808"/>
    </source>
</evidence>
<dbReference type="GO" id="GO:0009443">
    <property type="term" value="P:pyridoxal 5'-phosphate salvage"/>
    <property type="evidence" value="ECO:0007669"/>
    <property type="project" value="InterPro"/>
</dbReference>
<evidence type="ECO:0000256" key="13">
    <source>
        <dbReference type="ARBA" id="ARBA00047377"/>
    </source>
</evidence>
<evidence type="ECO:0000256" key="3">
    <source>
        <dbReference type="ARBA" id="ARBA00005210"/>
    </source>
</evidence>
<comment type="caution">
    <text evidence="16">The sequence shown here is derived from an EMBL/GenBank/DDBJ whole genome shotgun (WGS) entry which is preliminary data.</text>
</comment>
<dbReference type="SUPFAM" id="SSF53613">
    <property type="entry name" value="Ribokinase-like"/>
    <property type="match status" value="1"/>
</dbReference>
<dbReference type="PANTHER" id="PTHR10534:SF2">
    <property type="entry name" value="PYRIDOXAL KINASE"/>
    <property type="match status" value="1"/>
</dbReference>
<evidence type="ECO:0000256" key="8">
    <source>
        <dbReference type="ARBA" id="ARBA00022741"/>
    </source>
</evidence>
<gene>
    <name evidence="16" type="ORF">ZHD862_LOCUS11317</name>
</gene>
<dbReference type="UniPathway" id="UPA01068">
    <property type="reaction ID" value="UER00298"/>
</dbReference>
<comment type="catalytic activity">
    <reaction evidence="12">
        <text>pyridoxamine + ATP = pyridoxamine 5'-phosphate + ADP + H(+)</text>
        <dbReference type="Rhea" id="RHEA:25104"/>
        <dbReference type="ChEBI" id="CHEBI:15378"/>
        <dbReference type="ChEBI" id="CHEBI:30616"/>
        <dbReference type="ChEBI" id="CHEBI:57761"/>
        <dbReference type="ChEBI" id="CHEBI:58451"/>
        <dbReference type="ChEBI" id="CHEBI:456216"/>
        <dbReference type="EC" id="2.7.1.35"/>
    </reaction>
    <physiologicalReaction direction="left-to-right" evidence="12">
        <dbReference type="Rhea" id="RHEA:25105"/>
    </physiologicalReaction>
</comment>
<evidence type="ECO:0000256" key="7">
    <source>
        <dbReference type="ARBA" id="ARBA00022679"/>
    </source>
</evidence>
<feature type="domain" description="Pyridoxamine kinase/Phosphomethylpyrimidine kinase" evidence="15">
    <location>
        <begin position="41"/>
        <end position="277"/>
    </location>
</feature>
<dbReference type="InterPro" id="IPR029056">
    <property type="entry name" value="Ribokinase-like"/>
</dbReference>
<comment type="pathway">
    <text evidence="2">Cofactor metabolism; pyridoxal 5'-phosphate salvage; pyridoxine 5'-phosphate from pyridoxine: step 1/1.</text>
</comment>
<dbReference type="PANTHER" id="PTHR10534">
    <property type="entry name" value="PYRIDOXAL KINASE"/>
    <property type="match status" value="1"/>
</dbReference>
<keyword evidence="8" id="KW-0547">Nucleotide-binding</keyword>
<evidence type="ECO:0000256" key="14">
    <source>
        <dbReference type="ARBA" id="ARBA00048524"/>
    </source>
</evidence>
<evidence type="ECO:0000256" key="9">
    <source>
        <dbReference type="ARBA" id="ARBA00022777"/>
    </source>
</evidence>
<organism evidence="16 17">
    <name type="scientific">Rotaria sordida</name>
    <dbReference type="NCBI Taxonomy" id="392033"/>
    <lineage>
        <taxon>Eukaryota</taxon>
        <taxon>Metazoa</taxon>
        <taxon>Spiralia</taxon>
        <taxon>Gnathifera</taxon>
        <taxon>Rotifera</taxon>
        <taxon>Eurotatoria</taxon>
        <taxon>Bdelloidea</taxon>
        <taxon>Philodinida</taxon>
        <taxon>Philodinidae</taxon>
        <taxon>Rotaria</taxon>
    </lineage>
</organism>
<accession>A0A814F8J2</accession>
<dbReference type="InterPro" id="IPR004625">
    <property type="entry name" value="PyrdxlKinase"/>
</dbReference>
<keyword evidence="7" id="KW-0808">Transferase</keyword>
<comment type="similarity">
    <text evidence="4">Belongs to the pyridoxine kinase family.</text>
</comment>
<dbReference type="GO" id="GO:0005524">
    <property type="term" value="F:ATP binding"/>
    <property type="evidence" value="ECO:0007669"/>
    <property type="project" value="UniProtKB-KW"/>
</dbReference>
<dbReference type="Pfam" id="PF08543">
    <property type="entry name" value="Phos_pyr_kin"/>
    <property type="match status" value="1"/>
</dbReference>
<name>A0A814F8J2_9BILA</name>
<comment type="catalytic activity">
    <reaction evidence="13">
        <text>pyridoxal + ATP = pyridoxal 5'-phosphate + ADP + H(+)</text>
        <dbReference type="Rhea" id="RHEA:10224"/>
        <dbReference type="ChEBI" id="CHEBI:15378"/>
        <dbReference type="ChEBI" id="CHEBI:17310"/>
        <dbReference type="ChEBI" id="CHEBI:30616"/>
        <dbReference type="ChEBI" id="CHEBI:456216"/>
        <dbReference type="ChEBI" id="CHEBI:597326"/>
        <dbReference type="EC" id="2.7.1.35"/>
    </reaction>
    <physiologicalReaction direction="left-to-right" evidence="13">
        <dbReference type="Rhea" id="RHEA:10225"/>
    </physiologicalReaction>
</comment>
<dbReference type="GO" id="GO:0005829">
    <property type="term" value="C:cytosol"/>
    <property type="evidence" value="ECO:0007669"/>
    <property type="project" value="TreeGrafter"/>
</dbReference>
<evidence type="ECO:0000313" key="17">
    <source>
        <dbReference type="Proteomes" id="UP000663864"/>
    </source>
</evidence>
<evidence type="ECO:0000259" key="15">
    <source>
        <dbReference type="Pfam" id="PF08543"/>
    </source>
</evidence>
<dbReference type="Proteomes" id="UP000663864">
    <property type="component" value="Unassembled WGS sequence"/>
</dbReference>
<evidence type="ECO:0000313" key="16">
    <source>
        <dbReference type="EMBL" id="CAF0977284.1"/>
    </source>
</evidence>
<evidence type="ECO:0000256" key="12">
    <source>
        <dbReference type="ARBA" id="ARBA00047310"/>
    </source>
</evidence>
<reference evidence="16" key="1">
    <citation type="submission" date="2021-02" db="EMBL/GenBank/DDBJ databases">
        <authorList>
            <person name="Nowell W R."/>
        </authorList>
    </citation>
    <scope>NUCLEOTIDE SEQUENCE</scope>
</reference>